<dbReference type="Pfam" id="PF01520">
    <property type="entry name" value="Amidase_3"/>
    <property type="match status" value="1"/>
</dbReference>
<gene>
    <name evidence="5" type="ORF">O4U47_13860</name>
</gene>
<dbReference type="InterPro" id="IPR050695">
    <property type="entry name" value="N-acetylmuramoyl_amidase_3"/>
</dbReference>
<keyword evidence="3" id="KW-0732">Signal</keyword>
<dbReference type="PANTHER" id="PTHR30404">
    <property type="entry name" value="N-ACETYLMURAMOYL-L-ALANINE AMIDASE"/>
    <property type="match status" value="1"/>
</dbReference>
<feature type="compositionally biased region" description="Gly residues" evidence="2">
    <location>
        <begin position="44"/>
        <end position="66"/>
    </location>
</feature>
<dbReference type="CDD" id="cd02696">
    <property type="entry name" value="MurNAc-LAA"/>
    <property type="match status" value="1"/>
</dbReference>
<feature type="compositionally biased region" description="Acidic residues" evidence="2">
    <location>
        <begin position="67"/>
        <end position="78"/>
    </location>
</feature>
<dbReference type="GO" id="GO:0008745">
    <property type="term" value="F:N-acetylmuramoyl-L-alanine amidase activity"/>
    <property type="evidence" value="ECO:0007669"/>
    <property type="project" value="UniProtKB-EC"/>
</dbReference>
<proteinExistence type="predicted"/>
<dbReference type="Proteomes" id="UP001165685">
    <property type="component" value="Unassembled WGS sequence"/>
</dbReference>
<dbReference type="RefSeq" id="WP_270678255.1">
    <property type="nucleotide sequence ID" value="NZ_JAQFWP010000023.1"/>
</dbReference>
<dbReference type="InterPro" id="IPR002508">
    <property type="entry name" value="MurNAc-LAA_cat"/>
</dbReference>
<accession>A0ABT4TLM4</accession>
<dbReference type="EC" id="3.5.1.28" evidence="5"/>
<dbReference type="SUPFAM" id="SSF53187">
    <property type="entry name" value="Zn-dependent exopeptidases"/>
    <property type="match status" value="1"/>
</dbReference>
<dbReference type="PANTHER" id="PTHR30404:SF0">
    <property type="entry name" value="N-ACETYLMURAMOYL-L-ALANINE AMIDASE AMIC"/>
    <property type="match status" value="1"/>
</dbReference>
<feature type="signal peptide" evidence="3">
    <location>
        <begin position="1"/>
        <end position="29"/>
    </location>
</feature>
<dbReference type="Gene3D" id="3.40.630.40">
    <property type="entry name" value="Zn-dependent exopeptidases"/>
    <property type="match status" value="1"/>
</dbReference>
<dbReference type="EMBL" id="JAQFWP010000023">
    <property type="protein sequence ID" value="MDA2805600.1"/>
    <property type="molecule type" value="Genomic_DNA"/>
</dbReference>
<evidence type="ECO:0000313" key="6">
    <source>
        <dbReference type="Proteomes" id="UP001165685"/>
    </source>
</evidence>
<evidence type="ECO:0000259" key="4">
    <source>
        <dbReference type="SMART" id="SM00646"/>
    </source>
</evidence>
<feature type="compositionally biased region" description="Basic and acidic residues" evidence="2">
    <location>
        <begin position="30"/>
        <end position="40"/>
    </location>
</feature>
<evidence type="ECO:0000256" key="2">
    <source>
        <dbReference type="SAM" id="MobiDB-lite"/>
    </source>
</evidence>
<protein>
    <submittedName>
        <fullName evidence="5">N-acetylmuramoyl-L-alanine amidase</fullName>
        <ecNumber evidence="5">3.5.1.28</ecNumber>
    </submittedName>
</protein>
<reference evidence="5" key="1">
    <citation type="submission" date="2023-01" db="EMBL/GenBank/DDBJ databases">
        <title>Draft genome sequence of Nocardiopsis sp. LSu2-4 isolated from halophytes.</title>
        <authorList>
            <person name="Duangmal K."/>
            <person name="Chantavorakit T."/>
        </authorList>
    </citation>
    <scope>NUCLEOTIDE SEQUENCE</scope>
    <source>
        <strain evidence="5">LSu2-4</strain>
    </source>
</reference>
<comment type="caution">
    <text evidence="5">The sequence shown here is derived from an EMBL/GenBank/DDBJ whole genome shotgun (WGS) entry which is preliminary data.</text>
</comment>
<keyword evidence="6" id="KW-1185">Reference proteome</keyword>
<organism evidence="5 6">
    <name type="scientific">Nocardiopsis suaedae</name>
    <dbReference type="NCBI Taxonomy" id="3018444"/>
    <lineage>
        <taxon>Bacteria</taxon>
        <taxon>Bacillati</taxon>
        <taxon>Actinomycetota</taxon>
        <taxon>Actinomycetes</taxon>
        <taxon>Streptosporangiales</taxon>
        <taxon>Nocardiopsidaceae</taxon>
        <taxon>Nocardiopsis</taxon>
    </lineage>
</organism>
<feature type="region of interest" description="Disordered" evidence="2">
    <location>
        <begin position="27"/>
        <end position="98"/>
    </location>
</feature>
<evidence type="ECO:0000256" key="1">
    <source>
        <dbReference type="ARBA" id="ARBA00022801"/>
    </source>
</evidence>
<feature type="domain" description="MurNAc-LAA" evidence="4">
    <location>
        <begin position="172"/>
        <end position="296"/>
    </location>
</feature>
<name>A0ABT4TLM4_9ACTN</name>
<feature type="chain" id="PRO_5047216107" evidence="3">
    <location>
        <begin position="30"/>
        <end position="304"/>
    </location>
</feature>
<evidence type="ECO:0000313" key="5">
    <source>
        <dbReference type="EMBL" id="MDA2805600.1"/>
    </source>
</evidence>
<keyword evidence="1 5" id="KW-0378">Hydrolase</keyword>
<dbReference type="SMART" id="SM00646">
    <property type="entry name" value="Ami_3"/>
    <property type="match status" value="1"/>
</dbReference>
<sequence>MPHFRPFGPTALAAALLVPLAGCASVADGAEPHPHARVRPDGTAGDGGGTGDGDSGGTDSGHGGDGADGEDDREDGDGGGDKPLSGFTVVIDPGHNGGNADAAEEISRMVPAGPHDKECDTVGAESESGYEEHAFNLDFSRHMRDELESRGAEVVLTRQDGDGVGPCIDERAEIGNEAGADAAVSVHADGGPESGRGFHVIAPGELDGFTDDIAGPSMRLAEELRDTFEADAGVPTADYLAEDGLDERTDLGGLNMSDVPKVFLEAGNMRNADDAELLEDARWREEAAAVAADGVAAFLLAEEG</sequence>
<evidence type="ECO:0000256" key="3">
    <source>
        <dbReference type="SAM" id="SignalP"/>
    </source>
</evidence>